<name>A0ACC0H7E4_9ERIC</name>
<accession>A0ACC0H7E4</accession>
<organism evidence="1 2">
    <name type="scientific">Camellia lanceoleosa</name>
    <dbReference type="NCBI Taxonomy" id="1840588"/>
    <lineage>
        <taxon>Eukaryota</taxon>
        <taxon>Viridiplantae</taxon>
        <taxon>Streptophyta</taxon>
        <taxon>Embryophyta</taxon>
        <taxon>Tracheophyta</taxon>
        <taxon>Spermatophyta</taxon>
        <taxon>Magnoliopsida</taxon>
        <taxon>eudicotyledons</taxon>
        <taxon>Gunneridae</taxon>
        <taxon>Pentapetalae</taxon>
        <taxon>asterids</taxon>
        <taxon>Ericales</taxon>
        <taxon>Theaceae</taxon>
        <taxon>Camellia</taxon>
    </lineage>
</organism>
<protein>
    <submittedName>
        <fullName evidence="1">Uncharacterized protein</fullName>
    </submittedName>
</protein>
<reference evidence="1 2" key="1">
    <citation type="journal article" date="2022" name="Plant J.">
        <title>Chromosome-level genome of Camellia lanceoleosa provides a valuable resource for understanding genome evolution and self-incompatibility.</title>
        <authorList>
            <person name="Gong W."/>
            <person name="Xiao S."/>
            <person name="Wang L."/>
            <person name="Liao Z."/>
            <person name="Chang Y."/>
            <person name="Mo W."/>
            <person name="Hu G."/>
            <person name="Li W."/>
            <person name="Zhao G."/>
            <person name="Zhu H."/>
            <person name="Hu X."/>
            <person name="Ji K."/>
            <person name="Xiang X."/>
            <person name="Song Q."/>
            <person name="Yuan D."/>
            <person name="Jin S."/>
            <person name="Zhang L."/>
        </authorList>
    </citation>
    <scope>NUCLEOTIDE SEQUENCE [LARGE SCALE GENOMIC DNA]</scope>
    <source>
        <strain evidence="1">SQ_2022a</strain>
    </source>
</reference>
<evidence type="ECO:0000313" key="2">
    <source>
        <dbReference type="Proteomes" id="UP001060215"/>
    </source>
</evidence>
<keyword evidence="2" id="KW-1185">Reference proteome</keyword>
<evidence type="ECO:0000313" key="1">
    <source>
        <dbReference type="EMBL" id="KAI8007796.1"/>
    </source>
</evidence>
<dbReference type="Proteomes" id="UP001060215">
    <property type="component" value="Chromosome 7"/>
</dbReference>
<dbReference type="EMBL" id="CM045764">
    <property type="protein sequence ID" value="KAI8007796.1"/>
    <property type="molecule type" value="Genomic_DNA"/>
</dbReference>
<sequence length="275" mass="30614">MEESPMSETEGELPFQDRVPDQRMAESFKALASVDMQLGPSEGIVQGQTTSNPSATVVEIGPSPSDITSLGKETNKTEEESPGFGPWTKAPSRRRRVNNGKAQKAIIGQQSNKFEVLHEEQSQAESQKAQLRQEIQGPSPSRNENNFRYKARAHDPKERRLRNGAGSTSAKDKTKEEIWRGKKPMNESLSKTESVIRKFEKKVVRSQMLELETSHLLTPPNHPIPTPTFKPNSTSITHTSINPNPEVIHTPASQNKTVTCEPPDKDGKDKRPTTQ</sequence>
<proteinExistence type="predicted"/>
<gene>
    <name evidence="1" type="ORF">LOK49_LG07G00812</name>
</gene>
<comment type="caution">
    <text evidence="1">The sequence shown here is derived from an EMBL/GenBank/DDBJ whole genome shotgun (WGS) entry which is preliminary data.</text>
</comment>